<evidence type="ECO:0000256" key="1">
    <source>
        <dbReference type="ARBA" id="ARBA00022448"/>
    </source>
</evidence>
<feature type="domain" description="ABC transporter" evidence="4">
    <location>
        <begin position="2"/>
        <end position="221"/>
    </location>
</feature>
<dbReference type="Proteomes" id="UP001158598">
    <property type="component" value="Chromosome"/>
</dbReference>
<dbReference type="InterPro" id="IPR017911">
    <property type="entry name" value="MacB-like_ATP-bd"/>
</dbReference>
<evidence type="ECO:0000313" key="5">
    <source>
        <dbReference type="EMBL" id="CAI8847711.1"/>
    </source>
</evidence>
<dbReference type="PROSITE" id="PS50893">
    <property type="entry name" value="ABC_TRANSPORTER_2"/>
    <property type="match status" value="1"/>
</dbReference>
<keyword evidence="2" id="KW-0547">Nucleotide-binding</keyword>
<dbReference type="InterPro" id="IPR027417">
    <property type="entry name" value="P-loop_NTPase"/>
</dbReference>
<dbReference type="Gene3D" id="3.40.50.300">
    <property type="entry name" value="P-loop containing nucleotide triphosphate hydrolases"/>
    <property type="match status" value="1"/>
</dbReference>
<dbReference type="InterPro" id="IPR003593">
    <property type="entry name" value="AAA+_ATPase"/>
</dbReference>
<dbReference type="GO" id="GO:0022857">
    <property type="term" value="F:transmembrane transporter activity"/>
    <property type="evidence" value="ECO:0007669"/>
    <property type="project" value="TreeGrafter"/>
</dbReference>
<evidence type="ECO:0000256" key="3">
    <source>
        <dbReference type="ARBA" id="ARBA00022840"/>
    </source>
</evidence>
<dbReference type="AlphaFoldDB" id="A0AA35V1D4"/>
<dbReference type="GO" id="GO:0005524">
    <property type="term" value="F:ATP binding"/>
    <property type="evidence" value="ECO:0007669"/>
    <property type="project" value="UniProtKB-KW"/>
</dbReference>
<accession>A0AA35V1D4</accession>
<dbReference type="InterPro" id="IPR003439">
    <property type="entry name" value="ABC_transporter-like_ATP-bd"/>
</dbReference>
<dbReference type="GO" id="GO:0005886">
    <property type="term" value="C:plasma membrane"/>
    <property type="evidence" value="ECO:0007669"/>
    <property type="project" value="TreeGrafter"/>
</dbReference>
<dbReference type="PROSITE" id="PS00211">
    <property type="entry name" value="ABC_TRANSPORTER_1"/>
    <property type="match status" value="1"/>
</dbReference>
<dbReference type="InterPro" id="IPR015854">
    <property type="entry name" value="ABC_transpr_LolD-like"/>
</dbReference>
<dbReference type="CDD" id="cd03255">
    <property type="entry name" value="ABC_MJ0796_LolCDE_FtsE"/>
    <property type="match status" value="1"/>
</dbReference>
<dbReference type="SMART" id="SM00382">
    <property type="entry name" value="AAA"/>
    <property type="match status" value="1"/>
</dbReference>
<evidence type="ECO:0000256" key="2">
    <source>
        <dbReference type="ARBA" id="ARBA00022741"/>
    </source>
</evidence>
<dbReference type="GO" id="GO:0016887">
    <property type="term" value="F:ATP hydrolysis activity"/>
    <property type="evidence" value="ECO:0007669"/>
    <property type="project" value="InterPro"/>
</dbReference>
<evidence type="ECO:0000259" key="4">
    <source>
        <dbReference type="PROSITE" id="PS50893"/>
    </source>
</evidence>
<proteinExistence type="predicted"/>
<name>A0AA35V1D4_METCP</name>
<sequence>MIEIERLSFRYPGAGTGVALPALRIERGARVAIIGPSGAGKTTLLKLIAGILTPGTGTVRVDGITVSALDDDARRNFRISRIGFVFQELELLDYLSVYDNIVHPYRINRVLKLDRQVRDRARALAEHTGLGDKLAALPRELSQGERQRAAVCRALLTEPDLLLADEATGNLDPANKLRIIELLTRAAERNRATLLAVTHDHELLPLFDRVIDIRQPGSPRAE</sequence>
<keyword evidence="1" id="KW-0813">Transport</keyword>
<dbReference type="PANTHER" id="PTHR24220">
    <property type="entry name" value="IMPORT ATP-BINDING PROTEIN"/>
    <property type="match status" value="1"/>
</dbReference>
<keyword evidence="3 5" id="KW-0067">ATP-binding</keyword>
<evidence type="ECO:0000313" key="6">
    <source>
        <dbReference type="Proteomes" id="UP001158598"/>
    </source>
</evidence>
<dbReference type="PANTHER" id="PTHR24220:SF659">
    <property type="entry name" value="TRANSPORTER, PUTATIVE-RELATED"/>
    <property type="match status" value="1"/>
</dbReference>
<reference evidence="5" key="1">
    <citation type="submission" date="2023-03" db="EMBL/GenBank/DDBJ databases">
        <authorList>
            <person name="Pearce D."/>
        </authorList>
    </citation>
    <scope>NUCLEOTIDE SEQUENCE</scope>
    <source>
        <strain evidence="5">Mc</strain>
    </source>
</reference>
<protein>
    <submittedName>
        <fullName evidence="5">ABC transporter, ATP-binding family protein</fullName>
    </submittedName>
</protein>
<dbReference type="RefSeq" id="WP_017364212.1">
    <property type="nucleotide sequence ID" value="NZ_CP079097.1"/>
</dbReference>
<gene>
    <name evidence="5" type="ORF">MCNOR_2434</name>
</gene>
<organism evidence="5 6">
    <name type="scientific">Methylococcus capsulatus</name>
    <dbReference type="NCBI Taxonomy" id="414"/>
    <lineage>
        <taxon>Bacteria</taxon>
        <taxon>Pseudomonadati</taxon>
        <taxon>Pseudomonadota</taxon>
        <taxon>Gammaproteobacteria</taxon>
        <taxon>Methylococcales</taxon>
        <taxon>Methylococcaceae</taxon>
        <taxon>Methylococcus</taxon>
    </lineage>
</organism>
<dbReference type="EMBL" id="OX458332">
    <property type="protein sequence ID" value="CAI8847711.1"/>
    <property type="molecule type" value="Genomic_DNA"/>
</dbReference>
<dbReference type="SUPFAM" id="SSF52540">
    <property type="entry name" value="P-loop containing nucleoside triphosphate hydrolases"/>
    <property type="match status" value="1"/>
</dbReference>
<dbReference type="Pfam" id="PF00005">
    <property type="entry name" value="ABC_tran"/>
    <property type="match status" value="1"/>
</dbReference>
<dbReference type="InterPro" id="IPR017871">
    <property type="entry name" value="ABC_transporter-like_CS"/>
</dbReference>